<comment type="caution">
    <text evidence="2">The sequence shown here is derived from an EMBL/GenBank/DDBJ whole genome shotgun (WGS) entry which is preliminary data.</text>
</comment>
<evidence type="ECO:0000313" key="3">
    <source>
        <dbReference type="Proteomes" id="UP000239576"/>
    </source>
</evidence>
<organism evidence="2 3">
    <name type="scientific">Stenomitos frigidus ULC18</name>
    <dbReference type="NCBI Taxonomy" id="2107698"/>
    <lineage>
        <taxon>Bacteria</taxon>
        <taxon>Bacillati</taxon>
        <taxon>Cyanobacteriota</taxon>
        <taxon>Cyanophyceae</taxon>
        <taxon>Leptolyngbyales</taxon>
        <taxon>Leptolyngbyaceae</taxon>
        <taxon>Stenomitos</taxon>
    </lineage>
</organism>
<evidence type="ECO:0000313" key="2">
    <source>
        <dbReference type="EMBL" id="PSB33696.1"/>
    </source>
</evidence>
<keyword evidence="3" id="KW-1185">Reference proteome</keyword>
<protein>
    <submittedName>
        <fullName evidence="2">Uncharacterized protein</fullName>
    </submittedName>
</protein>
<accession>A0A2T1ELT7</accession>
<sequence length="215" mass="23289">MLDVAKIEQLAQDCSPQDLCAALVWQQRFHTFDGPAIIRDLQQQRQLWSSFCFAAANEGAAQDTWGLQGIIETLLAMATERATPATRGTRCAPYPANALYVLAAKQDTVVAPLLALGEQWRADEVFIHDAADHTATCPCGVYLRAALQDAALDERGEGWQEAVIVSYWWQHDTLLQRVASNANLTAGVGFAVNASSPGSGKRVKRGGAHKDATPL</sequence>
<dbReference type="Proteomes" id="UP000239576">
    <property type="component" value="Unassembled WGS sequence"/>
</dbReference>
<gene>
    <name evidence="2" type="ORF">C7B82_04220</name>
</gene>
<dbReference type="OrthoDB" id="4552452at2"/>
<dbReference type="RefSeq" id="WP_106255057.1">
    <property type="nucleotide sequence ID" value="NZ_CAWNSW010000080.1"/>
</dbReference>
<feature type="region of interest" description="Disordered" evidence="1">
    <location>
        <begin position="195"/>
        <end position="215"/>
    </location>
</feature>
<dbReference type="EMBL" id="PVWK01000017">
    <property type="protein sequence ID" value="PSB33696.1"/>
    <property type="molecule type" value="Genomic_DNA"/>
</dbReference>
<proteinExistence type="predicted"/>
<evidence type="ECO:0000256" key="1">
    <source>
        <dbReference type="SAM" id="MobiDB-lite"/>
    </source>
</evidence>
<reference evidence="3" key="1">
    <citation type="submission" date="2018-02" db="EMBL/GenBank/DDBJ databases">
        <authorList>
            <person name="Moore K."/>
            <person name="Momper L."/>
        </authorList>
    </citation>
    <scope>NUCLEOTIDE SEQUENCE [LARGE SCALE GENOMIC DNA]</scope>
    <source>
        <strain evidence="3">ULC18</strain>
    </source>
</reference>
<reference evidence="2 3" key="2">
    <citation type="submission" date="2018-03" db="EMBL/GenBank/DDBJ databases">
        <title>The ancient ancestry and fast evolution of plastids.</title>
        <authorList>
            <person name="Moore K.R."/>
            <person name="Magnabosco C."/>
            <person name="Momper L."/>
            <person name="Gold D.A."/>
            <person name="Bosak T."/>
            <person name="Fournier G.P."/>
        </authorList>
    </citation>
    <scope>NUCLEOTIDE SEQUENCE [LARGE SCALE GENOMIC DNA]</scope>
    <source>
        <strain evidence="2 3">ULC18</strain>
    </source>
</reference>
<dbReference type="AlphaFoldDB" id="A0A2T1ELT7"/>
<name>A0A2T1ELT7_9CYAN</name>